<feature type="transmembrane region" description="Helical" evidence="1">
    <location>
        <begin position="46"/>
        <end position="67"/>
    </location>
</feature>
<proteinExistence type="predicted"/>
<dbReference type="EMBL" id="BMJH01000001">
    <property type="protein sequence ID" value="GGC63455.1"/>
    <property type="molecule type" value="Genomic_DNA"/>
</dbReference>
<reference evidence="2" key="1">
    <citation type="journal article" date="2014" name="Int. J. Syst. Evol. Microbiol.">
        <title>Complete genome sequence of Corynebacterium casei LMG S-19264T (=DSM 44701T), isolated from a smear-ripened cheese.</title>
        <authorList>
            <consortium name="US DOE Joint Genome Institute (JGI-PGF)"/>
            <person name="Walter F."/>
            <person name="Albersmeier A."/>
            <person name="Kalinowski J."/>
            <person name="Ruckert C."/>
        </authorList>
    </citation>
    <scope>NUCLEOTIDE SEQUENCE</scope>
    <source>
        <strain evidence="2">CGMCC 1.15478</strain>
    </source>
</reference>
<organism evidence="2 3">
    <name type="scientific">Hoyosella rhizosphaerae</name>
    <dbReference type="NCBI Taxonomy" id="1755582"/>
    <lineage>
        <taxon>Bacteria</taxon>
        <taxon>Bacillati</taxon>
        <taxon>Actinomycetota</taxon>
        <taxon>Actinomycetes</taxon>
        <taxon>Mycobacteriales</taxon>
        <taxon>Hoyosellaceae</taxon>
        <taxon>Hoyosella</taxon>
    </lineage>
</organism>
<dbReference type="AlphaFoldDB" id="A0A916U9E5"/>
<dbReference type="Proteomes" id="UP000641514">
    <property type="component" value="Unassembled WGS sequence"/>
</dbReference>
<dbReference type="RefSeq" id="WP_188672122.1">
    <property type="nucleotide sequence ID" value="NZ_BMJH01000001.1"/>
</dbReference>
<feature type="transmembrane region" description="Helical" evidence="1">
    <location>
        <begin position="20"/>
        <end position="39"/>
    </location>
</feature>
<name>A0A916U9E5_9ACTN</name>
<keyword evidence="1" id="KW-1133">Transmembrane helix</keyword>
<reference evidence="2" key="2">
    <citation type="submission" date="2020-09" db="EMBL/GenBank/DDBJ databases">
        <authorList>
            <person name="Sun Q."/>
            <person name="Zhou Y."/>
        </authorList>
    </citation>
    <scope>NUCLEOTIDE SEQUENCE</scope>
    <source>
        <strain evidence="2">CGMCC 1.15478</strain>
    </source>
</reference>
<accession>A0A916U9E5</accession>
<keyword evidence="3" id="KW-1185">Reference proteome</keyword>
<protein>
    <submittedName>
        <fullName evidence="2">Uncharacterized protein</fullName>
    </submittedName>
</protein>
<comment type="caution">
    <text evidence="2">The sequence shown here is derived from an EMBL/GenBank/DDBJ whole genome shotgun (WGS) entry which is preliminary data.</text>
</comment>
<evidence type="ECO:0000313" key="3">
    <source>
        <dbReference type="Proteomes" id="UP000641514"/>
    </source>
</evidence>
<evidence type="ECO:0000256" key="1">
    <source>
        <dbReference type="SAM" id="Phobius"/>
    </source>
</evidence>
<keyword evidence="1" id="KW-0812">Transmembrane</keyword>
<keyword evidence="1" id="KW-0472">Membrane</keyword>
<evidence type="ECO:0000313" key="2">
    <source>
        <dbReference type="EMBL" id="GGC63455.1"/>
    </source>
</evidence>
<gene>
    <name evidence="2" type="ORF">GCM10011410_14890</name>
</gene>
<sequence length="127" mass="13478">MNGIAMMADVWSRIDGPVTFLAVGVLALAAVVATVGVLADREHRIYWALPLSLIAIGLGSFLASIFLNGPYVWPFVWEILPELAALITFAGVPTTVLVALSTQSSRAFYAIRSLVPGETSAMSPQTS</sequence>
<feature type="transmembrane region" description="Helical" evidence="1">
    <location>
        <begin position="79"/>
        <end position="100"/>
    </location>
</feature>